<evidence type="ECO:0000313" key="3">
    <source>
        <dbReference type="Proteomes" id="UP001286313"/>
    </source>
</evidence>
<dbReference type="AlphaFoldDB" id="A0AAE1FRM4"/>
<accession>A0AAE1FRM4</accession>
<evidence type="ECO:0000256" key="1">
    <source>
        <dbReference type="SAM" id="MobiDB-lite"/>
    </source>
</evidence>
<dbReference type="Proteomes" id="UP001286313">
    <property type="component" value="Unassembled WGS sequence"/>
</dbReference>
<comment type="caution">
    <text evidence="2">The sequence shown here is derived from an EMBL/GenBank/DDBJ whole genome shotgun (WGS) entry which is preliminary data.</text>
</comment>
<organism evidence="2 3">
    <name type="scientific">Petrolisthes cinctipes</name>
    <name type="common">Flat porcelain crab</name>
    <dbReference type="NCBI Taxonomy" id="88211"/>
    <lineage>
        <taxon>Eukaryota</taxon>
        <taxon>Metazoa</taxon>
        <taxon>Ecdysozoa</taxon>
        <taxon>Arthropoda</taxon>
        <taxon>Crustacea</taxon>
        <taxon>Multicrustacea</taxon>
        <taxon>Malacostraca</taxon>
        <taxon>Eumalacostraca</taxon>
        <taxon>Eucarida</taxon>
        <taxon>Decapoda</taxon>
        <taxon>Pleocyemata</taxon>
        <taxon>Anomura</taxon>
        <taxon>Galatheoidea</taxon>
        <taxon>Porcellanidae</taxon>
        <taxon>Petrolisthes</taxon>
    </lineage>
</organism>
<name>A0AAE1FRM4_PETCI</name>
<evidence type="ECO:0000313" key="2">
    <source>
        <dbReference type="EMBL" id="KAK3878360.1"/>
    </source>
</evidence>
<reference evidence="2" key="1">
    <citation type="submission" date="2023-10" db="EMBL/GenBank/DDBJ databases">
        <title>Genome assemblies of two species of porcelain crab, Petrolisthes cinctipes and Petrolisthes manimaculis (Anomura: Porcellanidae).</title>
        <authorList>
            <person name="Angst P."/>
        </authorList>
    </citation>
    <scope>NUCLEOTIDE SEQUENCE</scope>
    <source>
        <strain evidence="2">PB745_01</strain>
        <tissue evidence="2">Gill</tissue>
    </source>
</reference>
<protein>
    <submittedName>
        <fullName evidence="2">Uncharacterized protein</fullName>
    </submittedName>
</protein>
<feature type="compositionally biased region" description="Polar residues" evidence="1">
    <location>
        <begin position="30"/>
        <end position="42"/>
    </location>
</feature>
<proteinExistence type="predicted"/>
<feature type="compositionally biased region" description="Basic residues" evidence="1">
    <location>
        <begin position="20"/>
        <end position="29"/>
    </location>
</feature>
<keyword evidence="3" id="KW-1185">Reference proteome</keyword>
<gene>
    <name evidence="2" type="ORF">Pcinc_016944</name>
</gene>
<feature type="region of interest" description="Disordered" evidence="1">
    <location>
        <begin position="14"/>
        <end position="45"/>
    </location>
</feature>
<dbReference type="EMBL" id="JAWQEG010001559">
    <property type="protein sequence ID" value="KAK3878360.1"/>
    <property type="molecule type" value="Genomic_DNA"/>
</dbReference>
<sequence length="150" mass="16356">MSLPVFHHLPALPYINTHHPSPHRQRHTTVTHQARASTTATPKPQARASFATAAWPEAVAALTTTPTPQAPATIPVPAWPQAVAALTPLPRYDLHTPATPLVHLHNHTHRIVGYCSFTDLHCAWLAAPLCPSRHPPAWLLPVTPLDIGNR</sequence>